<organism evidence="2">
    <name type="scientific">Ixodes ricinus</name>
    <name type="common">Common tick</name>
    <name type="synonym">Acarus ricinus</name>
    <dbReference type="NCBI Taxonomy" id="34613"/>
    <lineage>
        <taxon>Eukaryota</taxon>
        <taxon>Metazoa</taxon>
        <taxon>Ecdysozoa</taxon>
        <taxon>Arthropoda</taxon>
        <taxon>Chelicerata</taxon>
        <taxon>Arachnida</taxon>
        <taxon>Acari</taxon>
        <taxon>Parasitiformes</taxon>
        <taxon>Ixodida</taxon>
        <taxon>Ixodoidea</taxon>
        <taxon>Ixodidae</taxon>
        <taxon>Ixodinae</taxon>
        <taxon>Ixodes</taxon>
    </lineage>
</organism>
<dbReference type="AlphaFoldDB" id="A0A147BCU3"/>
<protein>
    <submittedName>
        <fullName evidence="2">Uncharacterized protein</fullName>
    </submittedName>
</protein>
<feature type="compositionally biased region" description="Polar residues" evidence="1">
    <location>
        <begin position="51"/>
        <end position="79"/>
    </location>
</feature>
<reference evidence="2" key="1">
    <citation type="journal article" date="2018" name="PLoS Negl. Trop. Dis.">
        <title>Sialome diversity of ticks revealed by RNAseq of single tick salivary glands.</title>
        <authorList>
            <person name="Perner J."/>
            <person name="Kropackova S."/>
            <person name="Kopacek P."/>
            <person name="Ribeiro J.M."/>
        </authorList>
    </citation>
    <scope>NUCLEOTIDE SEQUENCE</scope>
    <source>
        <strain evidence="2">Siblings of single egg batch collected in Ceske Budejovice</strain>
        <tissue evidence="2">Salivary glands</tissue>
    </source>
</reference>
<evidence type="ECO:0000256" key="1">
    <source>
        <dbReference type="SAM" id="MobiDB-lite"/>
    </source>
</evidence>
<proteinExistence type="predicted"/>
<accession>A0A147BCU3</accession>
<name>A0A147BCU3_IXORI</name>
<feature type="region of interest" description="Disordered" evidence="1">
    <location>
        <begin position="1"/>
        <end position="105"/>
    </location>
</feature>
<feature type="non-terminal residue" evidence="2">
    <location>
        <position position="1"/>
    </location>
</feature>
<feature type="non-terminal residue" evidence="2">
    <location>
        <position position="105"/>
    </location>
</feature>
<evidence type="ECO:0000313" key="2">
    <source>
        <dbReference type="EMBL" id="JAR88586.1"/>
    </source>
</evidence>
<sequence length="105" mass="11026">RHKKKCGGGRSPPTRGTSRTIAIRPRDRAATINVATWAPSAHAGQPRRHGASSTRRATLSLSPPTSHGSPSLSPYSLTQLLRSRSSSGATLCKTATPLNPPPPVL</sequence>
<dbReference type="EMBL" id="GEGO01006818">
    <property type="protein sequence ID" value="JAR88586.1"/>
    <property type="molecule type" value="Transcribed_RNA"/>
</dbReference>